<dbReference type="PANTHER" id="PTHR39569">
    <property type="entry name" value="INORGANIC TRIPHOSPHATASE"/>
    <property type="match status" value="1"/>
</dbReference>
<dbReference type="Gene3D" id="2.40.320.10">
    <property type="entry name" value="Hypothetical Protein Pfu-838710-001"/>
    <property type="match status" value="1"/>
</dbReference>
<proteinExistence type="predicted"/>
<feature type="domain" description="CYTH" evidence="1">
    <location>
        <begin position="4"/>
        <end position="202"/>
    </location>
</feature>
<dbReference type="RefSeq" id="WP_186970099.1">
    <property type="nucleotide sequence ID" value="NZ_JACOPK010000006.1"/>
</dbReference>
<evidence type="ECO:0000313" key="2">
    <source>
        <dbReference type="EMBL" id="MBC5695903.1"/>
    </source>
</evidence>
<organism evidence="2 3">
    <name type="scientific">Agathobaculum hominis</name>
    <dbReference type="NCBI Taxonomy" id="2763014"/>
    <lineage>
        <taxon>Bacteria</taxon>
        <taxon>Bacillati</taxon>
        <taxon>Bacillota</taxon>
        <taxon>Clostridia</taxon>
        <taxon>Eubacteriales</taxon>
        <taxon>Butyricicoccaceae</taxon>
        <taxon>Agathobaculum</taxon>
    </lineage>
</organism>
<dbReference type="InterPro" id="IPR023577">
    <property type="entry name" value="CYTH_domain"/>
</dbReference>
<sequence>MNKTMEKEYKWRADELLLNRALLWASSRIGSQSRTIRMESSYFDTADGMLRNKKAALRLRRENERTVCCMKLRGEEESTDGLRAHEEYQCDAGTLEDGLRQLPEKGAPEALCGELLHAELKEICTVSFRRCAVLLQEQDTVCELALDKGELRREGRSAPLCEIELEYVAGDEKAFHALAAELADQLDLVPENESKLARAMKV</sequence>
<evidence type="ECO:0000313" key="3">
    <source>
        <dbReference type="Proteomes" id="UP000641741"/>
    </source>
</evidence>
<reference evidence="2 3" key="1">
    <citation type="submission" date="2020-08" db="EMBL/GenBank/DDBJ databases">
        <title>Genome public.</title>
        <authorList>
            <person name="Liu C."/>
            <person name="Sun Q."/>
        </authorList>
    </citation>
    <scope>NUCLEOTIDE SEQUENCE [LARGE SCALE GENOMIC DNA]</scope>
    <source>
        <strain evidence="2 3">M2</strain>
    </source>
</reference>
<keyword evidence="3" id="KW-1185">Reference proteome</keyword>
<comment type="caution">
    <text evidence="2">The sequence shown here is derived from an EMBL/GenBank/DDBJ whole genome shotgun (WGS) entry which is preliminary data.</text>
</comment>
<accession>A0ABR7GNN4</accession>
<evidence type="ECO:0000259" key="1">
    <source>
        <dbReference type="PROSITE" id="PS51707"/>
    </source>
</evidence>
<dbReference type="Proteomes" id="UP000641741">
    <property type="component" value="Unassembled WGS sequence"/>
</dbReference>
<gene>
    <name evidence="2" type="ORF">H8S02_08090</name>
</gene>
<dbReference type="Pfam" id="PF01928">
    <property type="entry name" value="CYTH"/>
    <property type="match status" value="1"/>
</dbReference>
<dbReference type="SUPFAM" id="SSF55154">
    <property type="entry name" value="CYTH-like phosphatases"/>
    <property type="match status" value="1"/>
</dbReference>
<dbReference type="InterPro" id="IPR033469">
    <property type="entry name" value="CYTH-like_dom_sf"/>
</dbReference>
<dbReference type="InterPro" id="IPR039013">
    <property type="entry name" value="YgiF"/>
</dbReference>
<dbReference type="PANTHER" id="PTHR39569:SF1">
    <property type="entry name" value="INORGANIC TRIPHOSPHATASE"/>
    <property type="match status" value="1"/>
</dbReference>
<name>A0ABR7GNN4_9FIRM</name>
<dbReference type="EMBL" id="JACOPK010000006">
    <property type="protein sequence ID" value="MBC5695903.1"/>
    <property type="molecule type" value="Genomic_DNA"/>
</dbReference>
<dbReference type="PROSITE" id="PS51707">
    <property type="entry name" value="CYTH"/>
    <property type="match status" value="1"/>
</dbReference>
<dbReference type="SMART" id="SM01118">
    <property type="entry name" value="CYTH"/>
    <property type="match status" value="1"/>
</dbReference>
<protein>
    <submittedName>
        <fullName evidence="2">CYTH domain-containing protein</fullName>
    </submittedName>
</protein>